<dbReference type="CDD" id="cd12395">
    <property type="entry name" value="RRM2_RBM34"/>
    <property type="match status" value="1"/>
</dbReference>
<dbReference type="SUPFAM" id="SSF54928">
    <property type="entry name" value="RNA-binding domain, RBD"/>
    <property type="match status" value="2"/>
</dbReference>
<dbReference type="SMART" id="SM00360">
    <property type="entry name" value="RRM"/>
    <property type="match status" value="2"/>
</dbReference>
<name>A0A9B0BXK5_BOMTE</name>
<feature type="compositionally biased region" description="Acidic residues" evidence="3">
    <location>
        <begin position="114"/>
        <end position="128"/>
    </location>
</feature>
<dbReference type="InterPro" id="IPR034221">
    <property type="entry name" value="RBM34_RRM2"/>
</dbReference>
<proteinExistence type="predicted"/>
<feature type="domain" description="RRM" evidence="4">
    <location>
        <begin position="445"/>
        <end position="522"/>
    </location>
</feature>
<dbReference type="KEGG" id="bter:100644519"/>
<feature type="region of interest" description="Disordered" evidence="3">
    <location>
        <begin position="1"/>
        <end position="334"/>
    </location>
</feature>
<accession>A0A9B0BXK5</accession>
<feature type="compositionally biased region" description="Basic residues" evidence="3">
    <location>
        <begin position="598"/>
        <end position="609"/>
    </location>
</feature>
<dbReference type="OrthoDB" id="442677at2759"/>
<feature type="compositionally biased region" description="Acidic residues" evidence="3">
    <location>
        <begin position="283"/>
        <end position="318"/>
    </location>
</feature>
<dbReference type="InterPro" id="IPR000504">
    <property type="entry name" value="RRM_dom"/>
</dbReference>
<dbReference type="RefSeq" id="XP_003395590.2">
    <property type="nucleotide sequence ID" value="XM_003395542.4"/>
</dbReference>
<dbReference type="GeneID" id="100644519"/>
<feature type="compositionally biased region" description="Basic and acidic residues" evidence="3">
    <location>
        <begin position="64"/>
        <end position="84"/>
    </location>
</feature>
<dbReference type="InterPro" id="IPR012677">
    <property type="entry name" value="Nucleotide-bd_a/b_plait_sf"/>
</dbReference>
<dbReference type="Pfam" id="PF00076">
    <property type="entry name" value="RRM_1"/>
    <property type="match status" value="2"/>
</dbReference>
<keyword evidence="1 2" id="KW-0694">RNA-binding</keyword>
<keyword evidence="5" id="KW-1185">Reference proteome</keyword>
<feature type="compositionally biased region" description="Acidic residues" evidence="3">
    <location>
        <begin position="252"/>
        <end position="267"/>
    </location>
</feature>
<dbReference type="InterPro" id="IPR035979">
    <property type="entry name" value="RBD_domain_sf"/>
</dbReference>
<dbReference type="GO" id="GO:0003723">
    <property type="term" value="F:RNA binding"/>
    <property type="evidence" value="ECO:0007669"/>
    <property type="project" value="UniProtKB-UniRule"/>
</dbReference>
<feature type="compositionally biased region" description="Polar residues" evidence="3">
    <location>
        <begin position="580"/>
        <end position="593"/>
    </location>
</feature>
<protein>
    <submittedName>
        <fullName evidence="6">RNA-binding protein 34</fullName>
    </submittedName>
</protein>
<feature type="compositionally biased region" description="Basic residues" evidence="3">
    <location>
        <begin position="617"/>
        <end position="628"/>
    </location>
</feature>
<dbReference type="Gene3D" id="3.30.70.330">
    <property type="match status" value="2"/>
</dbReference>
<dbReference type="CDD" id="cd12394">
    <property type="entry name" value="RRM1_RBM34"/>
    <property type="match status" value="1"/>
</dbReference>
<dbReference type="InterPro" id="IPR052462">
    <property type="entry name" value="SLIRP/GR-RBP-like"/>
</dbReference>
<feature type="region of interest" description="Disordered" evidence="3">
    <location>
        <begin position="561"/>
        <end position="628"/>
    </location>
</feature>
<evidence type="ECO:0000256" key="2">
    <source>
        <dbReference type="PROSITE-ProRule" id="PRU00176"/>
    </source>
</evidence>
<feature type="compositionally biased region" description="Acidic residues" evidence="3">
    <location>
        <begin position="180"/>
        <end position="217"/>
    </location>
</feature>
<dbReference type="PANTHER" id="PTHR48027">
    <property type="entry name" value="HETEROGENEOUS NUCLEAR RIBONUCLEOPROTEIN 87F-RELATED"/>
    <property type="match status" value="1"/>
</dbReference>
<feature type="compositionally biased region" description="Acidic residues" evidence="3">
    <location>
        <begin position="142"/>
        <end position="152"/>
    </location>
</feature>
<evidence type="ECO:0000256" key="1">
    <source>
        <dbReference type="ARBA" id="ARBA00022884"/>
    </source>
</evidence>
<sequence>MVKSQPKEDKNLTSKHLLNVPKDGFIKKNKNKKFKQIPTGKVPLINRSKKSNSNNMKNNIPQKSPEKNKGLRKKDVEKLQDALKKQKKNKNSGVVKENESINEGIVLQDSIIENSDESESSDSNESEEEKIVPDILGASLADDSDEDDEDYEEDKKVQVNKGVKMFDGARLNDSIVSSEDKDDSMTEDSDDDDDDYNDDDDDEEEEEEDDTEDTESENEGKTDESSVGSLKVLLGDSLSEDEDDKDFASFGEDNETDDTSDEEDEELKNEGSGLLKTLVGDTTIEDDDDDDDFVEPAENDEDDDTSDEEDEEQEEGEVEGNGSLNSHQDKDSSLEDFKENERTIFVGNLPKDVTKKQLQKLFKQFGKIDAIRLRGKISKSLNIPKRVAAITNDLHPKMKSVYAYIRFESEESTKKALSINGTKFEGNYVRVDMSTKSNDKYETKKSVFIGNLHFNVDDDSVRNHFKRCGEIQSVRIIRDNQTGVGKGFGYVNFKSEDAVALALELDGTTILNREVRVKPNIDQDKRTKGKYGKRYSAENNHNFSRKKLKNDVGASVAIRNKENAARRITKKQKLERKETSPQQQGNNFQGQKSDVNKKKGKNKFDKKKKLLAEKLMAKPKKSSNKIAA</sequence>
<dbReference type="Proteomes" id="UP000835206">
    <property type="component" value="Chromosome 5"/>
</dbReference>
<feature type="region of interest" description="Disordered" evidence="3">
    <location>
        <begin position="521"/>
        <end position="542"/>
    </location>
</feature>
<feature type="compositionally biased region" description="Basic and acidic residues" evidence="3">
    <location>
        <begin position="1"/>
        <end position="12"/>
    </location>
</feature>
<gene>
    <name evidence="6" type="primary">LOC100644519</name>
</gene>
<feature type="domain" description="RRM" evidence="4">
    <location>
        <begin position="342"/>
        <end position="436"/>
    </location>
</feature>
<evidence type="ECO:0000313" key="6">
    <source>
        <dbReference type="RefSeq" id="XP_003395590.2"/>
    </source>
</evidence>
<evidence type="ECO:0000256" key="3">
    <source>
        <dbReference type="SAM" id="MobiDB-lite"/>
    </source>
</evidence>
<organism evidence="5 6">
    <name type="scientific">Bombus terrestris</name>
    <name type="common">Buff-tailed bumblebee</name>
    <name type="synonym">Apis terrestris</name>
    <dbReference type="NCBI Taxonomy" id="30195"/>
    <lineage>
        <taxon>Eukaryota</taxon>
        <taxon>Metazoa</taxon>
        <taxon>Ecdysozoa</taxon>
        <taxon>Arthropoda</taxon>
        <taxon>Hexapoda</taxon>
        <taxon>Insecta</taxon>
        <taxon>Pterygota</taxon>
        <taxon>Neoptera</taxon>
        <taxon>Endopterygota</taxon>
        <taxon>Hymenoptera</taxon>
        <taxon>Apocrita</taxon>
        <taxon>Aculeata</taxon>
        <taxon>Apoidea</taxon>
        <taxon>Anthophila</taxon>
        <taxon>Apidae</taxon>
        <taxon>Bombus</taxon>
        <taxon>Bombus</taxon>
    </lineage>
</organism>
<reference evidence="6" key="1">
    <citation type="submission" date="2025-08" db="UniProtKB">
        <authorList>
            <consortium name="RefSeq"/>
        </authorList>
    </citation>
    <scope>IDENTIFICATION</scope>
</reference>
<evidence type="ECO:0000259" key="4">
    <source>
        <dbReference type="PROSITE" id="PS50102"/>
    </source>
</evidence>
<dbReference type="AlphaFoldDB" id="A0A9B0BXK5"/>
<dbReference type="PROSITE" id="PS50102">
    <property type="entry name" value="RRM"/>
    <property type="match status" value="2"/>
</dbReference>
<evidence type="ECO:0000313" key="5">
    <source>
        <dbReference type="Proteomes" id="UP000835206"/>
    </source>
</evidence>